<organism evidence="2 3">
    <name type="scientific">Sphingobium ummariense RL-3</name>
    <dbReference type="NCBI Taxonomy" id="1346791"/>
    <lineage>
        <taxon>Bacteria</taxon>
        <taxon>Pseudomonadati</taxon>
        <taxon>Pseudomonadota</taxon>
        <taxon>Alphaproteobacteria</taxon>
        <taxon>Sphingomonadales</taxon>
        <taxon>Sphingomonadaceae</taxon>
        <taxon>Sphingobium</taxon>
    </lineage>
</organism>
<dbReference type="Pfam" id="PF01261">
    <property type="entry name" value="AP_endonuc_2"/>
    <property type="match status" value="1"/>
</dbReference>
<dbReference type="PANTHER" id="PTHR12110:SF41">
    <property type="entry name" value="INOSOSE DEHYDRATASE"/>
    <property type="match status" value="1"/>
</dbReference>
<dbReference type="AlphaFoldDB" id="T0J8Q9"/>
<protein>
    <recommendedName>
        <fullName evidence="1">Xylose isomerase-like TIM barrel domain-containing protein</fullName>
    </recommendedName>
</protein>
<keyword evidence="3" id="KW-1185">Reference proteome</keyword>
<dbReference type="InterPro" id="IPR050312">
    <property type="entry name" value="IolE/XylAMocC-like"/>
</dbReference>
<dbReference type="OrthoDB" id="9798407at2"/>
<gene>
    <name evidence="2" type="ORF">M529_05250</name>
</gene>
<dbReference type="PANTHER" id="PTHR12110">
    <property type="entry name" value="HYDROXYPYRUVATE ISOMERASE"/>
    <property type="match status" value="1"/>
</dbReference>
<evidence type="ECO:0000313" key="2">
    <source>
        <dbReference type="EMBL" id="EQB33202.1"/>
    </source>
</evidence>
<dbReference type="InterPro" id="IPR036237">
    <property type="entry name" value="Xyl_isomerase-like_sf"/>
</dbReference>
<dbReference type="eggNOG" id="COG1082">
    <property type="taxonomic scope" value="Bacteria"/>
</dbReference>
<dbReference type="RefSeq" id="WP_021316989.1">
    <property type="nucleotide sequence ID" value="NZ_AUWY01000047.1"/>
</dbReference>
<dbReference type="InterPro" id="IPR013022">
    <property type="entry name" value="Xyl_isomerase-like_TIM-brl"/>
</dbReference>
<proteinExistence type="predicted"/>
<dbReference type="PATRIC" id="fig|1346791.3.peg.1010"/>
<reference evidence="2 3" key="1">
    <citation type="journal article" date="2013" name="Genome Announc.">
        <title>Draft Genome Sequence of Sphingobium ummariense Strain RL-3, a Hexachlorocyclohexane-Degrading Bacterium.</title>
        <authorList>
            <person name="Kohli P."/>
            <person name="Dua A."/>
            <person name="Sangwan N."/>
            <person name="Oldach P."/>
            <person name="Khurana J.P."/>
            <person name="Lal R."/>
        </authorList>
    </citation>
    <scope>NUCLEOTIDE SEQUENCE [LARGE SCALE GENOMIC DNA]</scope>
    <source>
        <strain evidence="2 3">RL-3</strain>
    </source>
</reference>
<evidence type="ECO:0000313" key="3">
    <source>
        <dbReference type="Proteomes" id="UP000015523"/>
    </source>
</evidence>
<dbReference type="Gene3D" id="3.20.20.150">
    <property type="entry name" value="Divalent-metal-dependent TIM barrel enzymes"/>
    <property type="match status" value="1"/>
</dbReference>
<dbReference type="SUPFAM" id="SSF51658">
    <property type="entry name" value="Xylose isomerase-like"/>
    <property type="match status" value="1"/>
</dbReference>
<dbReference type="STRING" id="1346791.M529_05250"/>
<dbReference type="Proteomes" id="UP000015523">
    <property type="component" value="Unassembled WGS sequence"/>
</dbReference>
<comment type="caution">
    <text evidence="2">The sequence shown here is derived from an EMBL/GenBank/DDBJ whole genome shotgun (WGS) entry which is preliminary data.</text>
</comment>
<name>T0J8Q9_9SPHN</name>
<feature type="domain" description="Xylose isomerase-like TIM barrel" evidence="1">
    <location>
        <begin position="12"/>
        <end position="262"/>
    </location>
</feature>
<dbReference type="EMBL" id="AUWY01000047">
    <property type="protein sequence ID" value="EQB33202.1"/>
    <property type="molecule type" value="Genomic_DNA"/>
</dbReference>
<evidence type="ECO:0000259" key="1">
    <source>
        <dbReference type="Pfam" id="PF01261"/>
    </source>
</evidence>
<accession>T0J8Q9</accession>
<sequence>MRPFAAGPGEALRAVAQIGYRSIETIGAMGLEAERCADLLKENGIRSPSMHACPASFYDMMVAWDAGRMPMKAVLDQIQSIYSLDRMPYVLEEAIGMAGIMEQRTVVWSNLTDVDLVSAGAVSRIAAAFEAGARQCADAGMRFAFHNGSKGFVPVNGKRPYDILLEETDPAHVKMEIDVYWAYRMGIDPIAYMRDNPSRFHLCHLKDMNANGDIVGAGKGVLDFAEIFRTGAATGVETYYVEYDQAPEPMASIRDALAYLQSVRSTAAS</sequence>